<feature type="region of interest" description="Disordered" evidence="9">
    <location>
        <begin position="127"/>
        <end position="151"/>
    </location>
</feature>
<evidence type="ECO:0000256" key="3">
    <source>
        <dbReference type="ARBA" id="ARBA00022737"/>
    </source>
</evidence>
<dbReference type="SUPFAM" id="SSF57667">
    <property type="entry name" value="beta-beta-alpha zinc fingers"/>
    <property type="match status" value="4"/>
</dbReference>
<feature type="domain" description="C2H2-type" evidence="10">
    <location>
        <begin position="254"/>
        <end position="277"/>
    </location>
</feature>
<dbReference type="InterPro" id="IPR050527">
    <property type="entry name" value="Snail/Krueppel_Znf"/>
</dbReference>
<evidence type="ECO:0000256" key="5">
    <source>
        <dbReference type="ARBA" id="ARBA00022833"/>
    </source>
</evidence>
<evidence type="ECO:0000259" key="10">
    <source>
        <dbReference type="PROSITE" id="PS50157"/>
    </source>
</evidence>
<feature type="domain" description="C2H2-type" evidence="10">
    <location>
        <begin position="308"/>
        <end position="335"/>
    </location>
</feature>
<comment type="subcellular location">
    <subcellularLocation>
        <location evidence="1">Nucleus</location>
    </subcellularLocation>
</comment>
<feature type="domain" description="C2H2-type" evidence="10">
    <location>
        <begin position="280"/>
        <end position="307"/>
    </location>
</feature>
<dbReference type="PANTHER" id="PTHR24388">
    <property type="entry name" value="ZINC FINGER PROTEIN"/>
    <property type="match status" value="1"/>
</dbReference>
<feature type="domain" description="C2H2-type" evidence="10">
    <location>
        <begin position="223"/>
        <end position="250"/>
    </location>
</feature>
<keyword evidence="11" id="KW-1185">Reference proteome</keyword>
<dbReference type="Gene3D" id="3.30.160.60">
    <property type="entry name" value="Classic Zinc Finger"/>
    <property type="match status" value="4"/>
</dbReference>
<keyword evidence="2" id="KW-0479">Metal-binding</keyword>
<keyword evidence="6" id="KW-0539">Nucleus</keyword>
<organism evidence="11 12">
    <name type="scientific">Limulus polyphemus</name>
    <name type="common">Atlantic horseshoe crab</name>
    <dbReference type="NCBI Taxonomy" id="6850"/>
    <lineage>
        <taxon>Eukaryota</taxon>
        <taxon>Metazoa</taxon>
        <taxon>Ecdysozoa</taxon>
        <taxon>Arthropoda</taxon>
        <taxon>Chelicerata</taxon>
        <taxon>Merostomata</taxon>
        <taxon>Xiphosura</taxon>
        <taxon>Limulidae</taxon>
        <taxon>Limulus</taxon>
    </lineage>
</organism>
<dbReference type="SMART" id="SM00355">
    <property type="entry name" value="ZnF_C2H2"/>
    <property type="match status" value="5"/>
</dbReference>
<dbReference type="InterPro" id="IPR036236">
    <property type="entry name" value="Znf_C2H2_sf"/>
</dbReference>
<proteinExistence type="inferred from homology"/>
<name>A0ABM1BNY9_LIMPO</name>
<dbReference type="RefSeq" id="XP_013785819.1">
    <property type="nucleotide sequence ID" value="XM_013930365.2"/>
</dbReference>
<comment type="similarity">
    <text evidence="7">Belongs to the snail C2H2-type zinc-finger protein family.</text>
</comment>
<dbReference type="PANTHER" id="PTHR24388:SF54">
    <property type="entry name" value="PROTEIN ESCARGOT"/>
    <property type="match status" value="1"/>
</dbReference>
<evidence type="ECO:0000256" key="6">
    <source>
        <dbReference type="ARBA" id="ARBA00023242"/>
    </source>
</evidence>
<evidence type="ECO:0000256" key="2">
    <source>
        <dbReference type="ARBA" id="ARBA00022723"/>
    </source>
</evidence>
<sequence>MPRSFLIKKHQNYKANLPIKRSWTDMDNDIVISLASPLSLYSDDLVPFDLTKKTRVSGSKIEYQPQSVEEPLQHRRDPNVFAFSASSAETVVSRPEESSCTQTPVSHYQHFHSDTTYSFGYMEQPQIPMSPPRSPPTSCNGLARSTDKPILGSPVSTKELFSPIKSFPIQAVAPSKSELSTTWIPYSHQESLLTAPPSPESEEESSRDSTATISKTLTANSRYQCLECDKSYSTLSGLSKHRQFHCESTTKKSFSCKHCDKVYVSLGALKMHIRTHTLPCTCTLCGKAFSRPWLLQGHIRTHTGEKPFSCPHCTRAFADRSNLRAHLQTHSDVKKYRCKACNKTFSRMSLLVKHEEGVCASGLQQR</sequence>
<evidence type="ECO:0000313" key="11">
    <source>
        <dbReference type="Proteomes" id="UP000694941"/>
    </source>
</evidence>
<keyword evidence="3" id="KW-0677">Repeat</keyword>
<feature type="domain" description="C2H2-type" evidence="10">
    <location>
        <begin position="336"/>
        <end position="365"/>
    </location>
</feature>
<reference evidence="12" key="1">
    <citation type="submission" date="2025-08" db="UniProtKB">
        <authorList>
            <consortium name="RefSeq"/>
        </authorList>
    </citation>
    <scope>IDENTIFICATION</scope>
    <source>
        <tissue evidence="12">Muscle</tissue>
    </source>
</reference>
<evidence type="ECO:0000256" key="8">
    <source>
        <dbReference type="PROSITE-ProRule" id="PRU00042"/>
    </source>
</evidence>
<evidence type="ECO:0000256" key="7">
    <source>
        <dbReference type="ARBA" id="ARBA00037948"/>
    </source>
</evidence>
<evidence type="ECO:0000256" key="4">
    <source>
        <dbReference type="ARBA" id="ARBA00022771"/>
    </source>
</evidence>
<protein>
    <submittedName>
        <fullName evidence="12">Protein snail homolog Sna-like</fullName>
    </submittedName>
</protein>
<feature type="region of interest" description="Disordered" evidence="9">
    <location>
        <begin position="190"/>
        <end position="211"/>
    </location>
</feature>
<gene>
    <name evidence="12" type="primary">LOC106469851</name>
</gene>
<dbReference type="GeneID" id="106469851"/>
<dbReference type="Pfam" id="PF00096">
    <property type="entry name" value="zf-C2H2"/>
    <property type="match status" value="5"/>
</dbReference>
<evidence type="ECO:0000256" key="9">
    <source>
        <dbReference type="SAM" id="MobiDB-lite"/>
    </source>
</evidence>
<dbReference type="PROSITE" id="PS00028">
    <property type="entry name" value="ZINC_FINGER_C2H2_1"/>
    <property type="match status" value="4"/>
</dbReference>
<evidence type="ECO:0000256" key="1">
    <source>
        <dbReference type="ARBA" id="ARBA00004123"/>
    </source>
</evidence>
<accession>A0ABM1BNY9</accession>
<evidence type="ECO:0000313" key="12">
    <source>
        <dbReference type="RefSeq" id="XP_013785819.1"/>
    </source>
</evidence>
<keyword evidence="4 8" id="KW-0863">Zinc-finger</keyword>
<dbReference type="PROSITE" id="PS50157">
    <property type="entry name" value="ZINC_FINGER_C2H2_2"/>
    <property type="match status" value="5"/>
</dbReference>
<keyword evidence="5" id="KW-0862">Zinc</keyword>
<dbReference type="InterPro" id="IPR013087">
    <property type="entry name" value="Znf_C2H2_type"/>
</dbReference>
<dbReference type="Proteomes" id="UP000694941">
    <property type="component" value="Unplaced"/>
</dbReference>